<proteinExistence type="predicted"/>
<feature type="transmembrane region" description="Helical" evidence="2">
    <location>
        <begin position="64"/>
        <end position="83"/>
    </location>
</feature>
<name>A0A0N4XJM7_NIPBR</name>
<evidence type="ECO:0000256" key="2">
    <source>
        <dbReference type="SAM" id="Phobius"/>
    </source>
</evidence>
<keyword evidence="4" id="KW-1185">Reference proteome</keyword>
<protein>
    <submittedName>
        <fullName evidence="3 5">Uncharacterized protein</fullName>
    </submittedName>
</protein>
<dbReference type="EMBL" id="UYSL01003396">
    <property type="protein sequence ID" value="VDL66318.1"/>
    <property type="molecule type" value="Genomic_DNA"/>
</dbReference>
<sequence length="93" mass="10472">MPPPSPSPSPHHRRRRLSKPPSLTGKSVVVKQPTTSPVVATTFCISNLSYVVVGQLACPTSSPFHLFSFLHFSNNLIFIYFLFRQVMMHMQSE</sequence>
<evidence type="ECO:0000313" key="4">
    <source>
        <dbReference type="Proteomes" id="UP000271162"/>
    </source>
</evidence>
<feature type="region of interest" description="Disordered" evidence="1">
    <location>
        <begin position="1"/>
        <end position="29"/>
    </location>
</feature>
<keyword evidence="2" id="KW-0472">Membrane</keyword>
<evidence type="ECO:0000313" key="5">
    <source>
        <dbReference type="WBParaSite" id="NBR_0000272901-mRNA-1"/>
    </source>
</evidence>
<accession>A0A0N4XJM7</accession>
<reference evidence="3 4" key="2">
    <citation type="submission" date="2018-11" db="EMBL/GenBank/DDBJ databases">
        <authorList>
            <consortium name="Pathogen Informatics"/>
        </authorList>
    </citation>
    <scope>NUCLEOTIDE SEQUENCE [LARGE SCALE GENOMIC DNA]</scope>
</reference>
<dbReference type="AlphaFoldDB" id="A0A0N4XJM7"/>
<dbReference type="Proteomes" id="UP000271162">
    <property type="component" value="Unassembled WGS sequence"/>
</dbReference>
<evidence type="ECO:0000313" key="3">
    <source>
        <dbReference type="EMBL" id="VDL66318.1"/>
    </source>
</evidence>
<organism evidence="5">
    <name type="scientific">Nippostrongylus brasiliensis</name>
    <name type="common">Rat hookworm</name>
    <dbReference type="NCBI Taxonomy" id="27835"/>
    <lineage>
        <taxon>Eukaryota</taxon>
        <taxon>Metazoa</taxon>
        <taxon>Ecdysozoa</taxon>
        <taxon>Nematoda</taxon>
        <taxon>Chromadorea</taxon>
        <taxon>Rhabditida</taxon>
        <taxon>Rhabditina</taxon>
        <taxon>Rhabditomorpha</taxon>
        <taxon>Strongyloidea</taxon>
        <taxon>Heligmosomidae</taxon>
        <taxon>Nippostrongylus</taxon>
    </lineage>
</organism>
<keyword evidence="2" id="KW-0812">Transmembrane</keyword>
<gene>
    <name evidence="3" type="ORF">NBR_LOCUS2729</name>
</gene>
<keyword evidence="2" id="KW-1133">Transmembrane helix</keyword>
<dbReference type="WBParaSite" id="NBR_0000272901-mRNA-1">
    <property type="protein sequence ID" value="NBR_0000272901-mRNA-1"/>
    <property type="gene ID" value="NBR_0000272901"/>
</dbReference>
<evidence type="ECO:0000256" key="1">
    <source>
        <dbReference type="SAM" id="MobiDB-lite"/>
    </source>
</evidence>
<reference evidence="5" key="1">
    <citation type="submission" date="2017-02" db="UniProtKB">
        <authorList>
            <consortium name="WormBaseParasite"/>
        </authorList>
    </citation>
    <scope>IDENTIFICATION</scope>
</reference>